<keyword evidence="3" id="KW-1185">Reference proteome</keyword>
<reference evidence="2 3" key="1">
    <citation type="submission" date="2018-01" db="EMBL/GenBank/DDBJ databases">
        <title>Genome sequence of a Cantenovulum-like bacteria.</title>
        <authorList>
            <person name="Tan W.R."/>
            <person name="Lau N.-S."/>
            <person name="Go F."/>
            <person name="Amirul A.-A.A."/>
        </authorList>
    </citation>
    <scope>NUCLEOTIDE SEQUENCE [LARGE SCALE GENOMIC DNA]</scope>
    <source>
        <strain evidence="2 3">CCB-QB4</strain>
    </source>
</reference>
<name>A0A2S0VPJ2_9ALTE</name>
<dbReference type="InterPro" id="IPR028974">
    <property type="entry name" value="TSP_type-3_rpt"/>
</dbReference>
<dbReference type="Proteomes" id="UP000244441">
    <property type="component" value="Chromosome"/>
</dbReference>
<accession>A0A2S0VPJ2</accession>
<dbReference type="Gene3D" id="4.10.1080.10">
    <property type="entry name" value="TSP type-3 repeat"/>
    <property type="match status" value="2"/>
</dbReference>
<dbReference type="SUPFAM" id="SSF103647">
    <property type="entry name" value="TSP type-3 repeat"/>
    <property type="match status" value="2"/>
</dbReference>
<organism evidence="2 3">
    <name type="scientific">Saccharobesus litoralis</name>
    <dbReference type="NCBI Taxonomy" id="2172099"/>
    <lineage>
        <taxon>Bacteria</taxon>
        <taxon>Pseudomonadati</taxon>
        <taxon>Pseudomonadota</taxon>
        <taxon>Gammaproteobacteria</taxon>
        <taxon>Alteromonadales</taxon>
        <taxon>Alteromonadaceae</taxon>
        <taxon>Saccharobesus</taxon>
    </lineage>
</organism>
<sequence>MSGVVLAAPGDNLSGNSQSENSLIDVQSTSFRSPPATSNLYVASYGKLNWSSLSTLQNIGSGFGTDHQYDYHIGGFLFHLWGDEINPEAEGFRAKSGPIYASHNGLAHNDSQGLPSGNFDKVILAEAPNAIAHVWGHTPQYVARFANEANIANPSSQTYLFQTWPTVESLDLTSWRAQIDSSFANWQRVIDVVNGDSPANNNPAEFFYLAPADIRAELAPDVELIPAANALGYLYDAFHNENPQRPPQAQEFISEVFKYPDFSNGIENANGGEHVGYLSPEGEYFIALVTYGALYQRSPIGASNSIEFNHRGWSGYSDKLFPATPYPQPAEIPAAKAEFYQNLAWQFLSEFYLWDADSDQVLDHQDHFPLDATESIDSDGDGVGDNADAYPNDPNLSVLVEANHVGDIFFVGTSLTSNNMMSMLENISDDFGHAMDYGYQMAWNDSLYQNWGDDFNGEIGDFAYVGQQQLRHRLGSINYNDERALNSRDYATLIIADNWNHIRSGWGHLSRYTARFAEYLYQQNPQGKTYLMQTWPFVLNGDLTTWRQQLATNTPRWQQVADTVNGVIEPSSEPGTFYLPSVDSLTPEARGVGVIPAGLALATLYDRYQAGQRPPQGREFISEVFKYPDFFYEWEGGDGTNRIVSLSPEGEYFIALVTYASVYEINPVNATTNIEFNGKGEFGYSSVQHPQTPYPSPANIAADKAAYYQALAWQVVTEFNGWSQDHGQNDADGDGVIDGRDAFPTDPTESQDSDGDGLGNNSDLYPFEYSSSTAIALAEPVVTSQVTGNQVSLSWADSGANQYRVLYWYGNETPNEIVTQALNVTLNDLSQLTGLTILIEASDERGNAVYSQPIIVEAL</sequence>
<protein>
    <submittedName>
        <fullName evidence="2">Uncharacterized protein</fullName>
    </submittedName>
</protein>
<proteinExistence type="predicted"/>
<dbReference type="GO" id="GO:0005509">
    <property type="term" value="F:calcium ion binding"/>
    <property type="evidence" value="ECO:0007669"/>
    <property type="project" value="InterPro"/>
</dbReference>
<feature type="region of interest" description="Disordered" evidence="1">
    <location>
        <begin position="723"/>
        <end position="763"/>
    </location>
</feature>
<dbReference type="AlphaFoldDB" id="A0A2S0VPJ2"/>
<dbReference type="InterPro" id="IPR036514">
    <property type="entry name" value="SGNH_hydro_sf"/>
</dbReference>
<gene>
    <name evidence="2" type="ORF">C2869_05905</name>
</gene>
<dbReference type="GO" id="GO:0016788">
    <property type="term" value="F:hydrolase activity, acting on ester bonds"/>
    <property type="evidence" value="ECO:0007669"/>
    <property type="project" value="UniProtKB-ARBA"/>
</dbReference>
<dbReference type="Gene3D" id="3.40.50.1110">
    <property type="entry name" value="SGNH hydrolase"/>
    <property type="match status" value="2"/>
</dbReference>
<dbReference type="EMBL" id="CP026604">
    <property type="protein sequence ID" value="AWB66000.1"/>
    <property type="molecule type" value="Genomic_DNA"/>
</dbReference>
<evidence type="ECO:0000256" key="1">
    <source>
        <dbReference type="SAM" id="MobiDB-lite"/>
    </source>
</evidence>
<evidence type="ECO:0000313" key="3">
    <source>
        <dbReference type="Proteomes" id="UP000244441"/>
    </source>
</evidence>
<dbReference type="KEGG" id="cate:C2869_05905"/>
<evidence type="ECO:0000313" key="2">
    <source>
        <dbReference type="EMBL" id="AWB66000.1"/>
    </source>
</evidence>